<gene>
    <name evidence="8" type="ORF">ACFQL9_09350</name>
</gene>
<dbReference type="InterPro" id="IPR003594">
    <property type="entry name" value="HATPase_dom"/>
</dbReference>
<dbReference type="InterPro" id="IPR013656">
    <property type="entry name" value="PAS_4"/>
</dbReference>
<evidence type="ECO:0000256" key="5">
    <source>
        <dbReference type="ARBA" id="ARBA00022777"/>
    </source>
</evidence>
<evidence type="ECO:0000256" key="4">
    <source>
        <dbReference type="ARBA" id="ARBA00022679"/>
    </source>
</evidence>
<dbReference type="SUPFAM" id="SSF55785">
    <property type="entry name" value="PYP-like sensor domain (PAS domain)"/>
    <property type="match status" value="1"/>
</dbReference>
<dbReference type="SMART" id="SM00388">
    <property type="entry name" value="HisKA"/>
    <property type="match status" value="1"/>
</dbReference>
<dbReference type="Gene3D" id="1.10.287.130">
    <property type="match status" value="1"/>
</dbReference>
<keyword evidence="3" id="KW-0597">Phosphoprotein</keyword>
<dbReference type="Pfam" id="PF02518">
    <property type="entry name" value="HATPase_c"/>
    <property type="match status" value="1"/>
</dbReference>
<evidence type="ECO:0000259" key="7">
    <source>
        <dbReference type="PROSITE" id="PS50109"/>
    </source>
</evidence>
<comment type="caution">
    <text evidence="8">The sequence shown here is derived from an EMBL/GenBank/DDBJ whole genome shotgun (WGS) entry which is preliminary data.</text>
</comment>
<evidence type="ECO:0000313" key="9">
    <source>
        <dbReference type="Proteomes" id="UP001596461"/>
    </source>
</evidence>
<comment type="catalytic activity">
    <reaction evidence="1">
        <text>ATP + protein L-histidine = ADP + protein N-phospho-L-histidine.</text>
        <dbReference type="EC" id="2.7.13.3"/>
    </reaction>
</comment>
<dbReference type="CDD" id="cd00075">
    <property type="entry name" value="HATPase"/>
    <property type="match status" value="1"/>
</dbReference>
<dbReference type="Gene3D" id="3.30.450.20">
    <property type="entry name" value="PAS domain"/>
    <property type="match status" value="1"/>
</dbReference>
<dbReference type="Gene3D" id="3.30.450.40">
    <property type="match status" value="1"/>
</dbReference>
<keyword evidence="5 8" id="KW-0418">Kinase</keyword>
<dbReference type="SMART" id="SM00387">
    <property type="entry name" value="HATPase_c"/>
    <property type="match status" value="1"/>
</dbReference>
<accession>A0ABD5WCK1</accession>
<dbReference type="EMBL" id="JBHTAH010000006">
    <property type="protein sequence ID" value="MFC7069845.1"/>
    <property type="molecule type" value="Genomic_DNA"/>
</dbReference>
<dbReference type="PANTHER" id="PTHR43711:SF1">
    <property type="entry name" value="HISTIDINE KINASE 1"/>
    <property type="match status" value="1"/>
</dbReference>
<dbReference type="GO" id="GO:0000160">
    <property type="term" value="P:phosphorelay signal transduction system"/>
    <property type="evidence" value="ECO:0007669"/>
    <property type="project" value="UniProtKB-KW"/>
</dbReference>
<evidence type="ECO:0000256" key="6">
    <source>
        <dbReference type="ARBA" id="ARBA00023012"/>
    </source>
</evidence>
<evidence type="ECO:0000256" key="3">
    <source>
        <dbReference type="ARBA" id="ARBA00022553"/>
    </source>
</evidence>
<name>A0ABD5WCK1_9EURY</name>
<dbReference type="PROSITE" id="PS50109">
    <property type="entry name" value="HIS_KIN"/>
    <property type="match status" value="1"/>
</dbReference>
<dbReference type="Pfam" id="PF00512">
    <property type="entry name" value="HisKA"/>
    <property type="match status" value="1"/>
</dbReference>
<dbReference type="GO" id="GO:0004673">
    <property type="term" value="F:protein histidine kinase activity"/>
    <property type="evidence" value="ECO:0007669"/>
    <property type="project" value="UniProtKB-EC"/>
</dbReference>
<dbReference type="InterPro" id="IPR029016">
    <property type="entry name" value="GAF-like_dom_sf"/>
</dbReference>
<dbReference type="InterPro" id="IPR050736">
    <property type="entry name" value="Sensor_HK_Regulatory"/>
</dbReference>
<reference evidence="8 9" key="1">
    <citation type="journal article" date="2019" name="Int. J. Syst. Evol. Microbiol.">
        <title>The Global Catalogue of Microorganisms (GCM) 10K type strain sequencing project: providing services to taxonomists for standard genome sequencing and annotation.</title>
        <authorList>
            <consortium name="The Broad Institute Genomics Platform"/>
            <consortium name="The Broad Institute Genome Sequencing Center for Infectious Disease"/>
            <person name="Wu L."/>
            <person name="Ma J."/>
        </authorList>
    </citation>
    <scope>NUCLEOTIDE SEQUENCE [LARGE SCALE GENOMIC DNA]</scope>
    <source>
        <strain evidence="8 9">DT31</strain>
    </source>
</reference>
<dbReference type="EC" id="2.7.13.3" evidence="2"/>
<feature type="domain" description="Histidine kinase" evidence="7">
    <location>
        <begin position="345"/>
        <end position="540"/>
    </location>
</feature>
<proteinExistence type="predicted"/>
<evidence type="ECO:0000256" key="2">
    <source>
        <dbReference type="ARBA" id="ARBA00012438"/>
    </source>
</evidence>
<organism evidence="8 9">
    <name type="scientific">Halobaculum lipolyticum</name>
    <dbReference type="NCBI Taxonomy" id="3032001"/>
    <lineage>
        <taxon>Archaea</taxon>
        <taxon>Methanobacteriati</taxon>
        <taxon>Methanobacteriota</taxon>
        <taxon>Stenosarchaea group</taxon>
        <taxon>Halobacteria</taxon>
        <taxon>Halobacteriales</taxon>
        <taxon>Haloferacaceae</taxon>
        <taxon>Halobaculum</taxon>
    </lineage>
</organism>
<evidence type="ECO:0000256" key="1">
    <source>
        <dbReference type="ARBA" id="ARBA00000085"/>
    </source>
</evidence>
<dbReference type="GeneID" id="81124272"/>
<sequence length="540" mass="56409">MSHPSGRGGETLDLRESLLYALADAGTFEEAVERTLGEICRAGGWEYGEAWLPEGTDRLVGGPAWTAPGYESVRAATGGETVGRGEGPVGRAWERLDTEWVRDLSAPDAAVARADAARAAGLASGVAFPLVGTAGTADGDVPDADGGVADADVADAEPIAVLEFLTATPTESEPPFARTAAAVVADLGRLFARRRAADRVAEERRLLDAVLDVTPLPVIVFDAGGEVERINAAASAVLDLDAPAVRERGRFDERWALETVDGEPLSEADRPVSRALRTGESASGRVNITLPSGDRHTIDLRAAPVIGIGGGVERVVAAFSDVTESVSYRRELEARNDTLAEFASVVSHDLRNPLAVAKGYVDLTMETGDDSHLSTAMGALDRMDELIRALLLLARSGRGVGDRRPVSLAAAAREAWANVAAGDATLVVGDDLPVVEADDVRLGQLLENLFGNAVSHGGAAPTVRVEALADGRGFAVVDDGPGIPADRREWVFEPGHSSDDDGTGLGLTVVRTIAEAHGWSVRVAATDGTAGARFEIRTAD</sequence>
<dbReference type="InterPro" id="IPR035965">
    <property type="entry name" value="PAS-like_dom_sf"/>
</dbReference>
<dbReference type="Gene3D" id="3.30.565.10">
    <property type="entry name" value="Histidine kinase-like ATPase, C-terminal domain"/>
    <property type="match status" value="1"/>
</dbReference>
<dbReference type="SUPFAM" id="SSF47384">
    <property type="entry name" value="Homodimeric domain of signal transducing histidine kinase"/>
    <property type="match status" value="1"/>
</dbReference>
<dbReference type="InterPro" id="IPR005467">
    <property type="entry name" value="His_kinase_dom"/>
</dbReference>
<dbReference type="InterPro" id="IPR004358">
    <property type="entry name" value="Sig_transdc_His_kin-like_C"/>
</dbReference>
<dbReference type="InterPro" id="IPR003661">
    <property type="entry name" value="HisK_dim/P_dom"/>
</dbReference>
<dbReference type="PANTHER" id="PTHR43711">
    <property type="entry name" value="TWO-COMPONENT HISTIDINE KINASE"/>
    <property type="match status" value="1"/>
</dbReference>
<evidence type="ECO:0000313" key="8">
    <source>
        <dbReference type="EMBL" id="MFC7069845.1"/>
    </source>
</evidence>
<dbReference type="InterPro" id="IPR036097">
    <property type="entry name" value="HisK_dim/P_sf"/>
</dbReference>
<protein>
    <recommendedName>
        <fullName evidence="2">histidine kinase</fullName>
        <ecNumber evidence="2">2.7.13.3</ecNumber>
    </recommendedName>
</protein>
<dbReference type="RefSeq" id="WP_284032421.1">
    <property type="nucleotide sequence ID" value="NZ_CP126154.1"/>
</dbReference>
<keyword evidence="9" id="KW-1185">Reference proteome</keyword>
<dbReference type="SUPFAM" id="SSF55781">
    <property type="entry name" value="GAF domain-like"/>
    <property type="match status" value="1"/>
</dbReference>
<keyword evidence="4" id="KW-0808">Transferase</keyword>
<dbReference type="PRINTS" id="PR00344">
    <property type="entry name" value="BCTRLSENSOR"/>
</dbReference>
<dbReference type="Pfam" id="PF08448">
    <property type="entry name" value="PAS_4"/>
    <property type="match status" value="1"/>
</dbReference>
<dbReference type="AlphaFoldDB" id="A0ABD5WCK1"/>
<keyword evidence="6" id="KW-0902">Two-component regulatory system</keyword>
<dbReference type="SUPFAM" id="SSF55874">
    <property type="entry name" value="ATPase domain of HSP90 chaperone/DNA topoisomerase II/histidine kinase"/>
    <property type="match status" value="1"/>
</dbReference>
<dbReference type="Proteomes" id="UP001596461">
    <property type="component" value="Unassembled WGS sequence"/>
</dbReference>
<dbReference type="InterPro" id="IPR000014">
    <property type="entry name" value="PAS"/>
</dbReference>
<dbReference type="CDD" id="cd00082">
    <property type="entry name" value="HisKA"/>
    <property type="match status" value="1"/>
</dbReference>
<dbReference type="CDD" id="cd00130">
    <property type="entry name" value="PAS"/>
    <property type="match status" value="1"/>
</dbReference>
<dbReference type="InterPro" id="IPR036890">
    <property type="entry name" value="HATPase_C_sf"/>
</dbReference>